<dbReference type="SUPFAM" id="SSF111331">
    <property type="entry name" value="NAD kinase/diacylglycerol kinase-like"/>
    <property type="match status" value="1"/>
</dbReference>
<dbReference type="AlphaFoldDB" id="A0AAW5JZB8"/>
<keyword evidence="1" id="KW-0418">Kinase</keyword>
<reference evidence="1 2" key="1">
    <citation type="submission" date="2022-06" db="EMBL/GenBank/DDBJ databases">
        <title>Isolation of gut microbiota from human fecal samples.</title>
        <authorList>
            <person name="Pamer E.G."/>
            <person name="Barat B."/>
            <person name="Waligurski E."/>
            <person name="Medina S."/>
            <person name="Paddock L."/>
            <person name="Mostad J."/>
        </authorList>
    </citation>
    <scope>NUCLEOTIDE SEQUENCE [LARGE SCALE GENOMIC DNA]</scope>
    <source>
        <strain evidence="1 2">DFI.9.90</strain>
    </source>
</reference>
<dbReference type="PANTHER" id="PTHR40697:SF2">
    <property type="entry name" value="ATP-NAD KINASE-RELATED"/>
    <property type="match status" value="1"/>
</dbReference>
<dbReference type="Pfam" id="PF01513">
    <property type="entry name" value="NAD_kinase"/>
    <property type="match status" value="1"/>
</dbReference>
<dbReference type="Pfam" id="PF20143">
    <property type="entry name" value="NAD_kinase_C"/>
    <property type="match status" value="1"/>
</dbReference>
<dbReference type="GO" id="GO:0003951">
    <property type="term" value="F:NAD+ kinase activity"/>
    <property type="evidence" value="ECO:0007669"/>
    <property type="project" value="InterPro"/>
</dbReference>
<dbReference type="GeneID" id="95756812"/>
<organism evidence="1 2">
    <name type="scientific">Cloacibacillus evryensis</name>
    <dbReference type="NCBI Taxonomy" id="508460"/>
    <lineage>
        <taxon>Bacteria</taxon>
        <taxon>Thermotogati</taxon>
        <taxon>Synergistota</taxon>
        <taxon>Synergistia</taxon>
        <taxon>Synergistales</taxon>
        <taxon>Synergistaceae</taxon>
        <taxon>Cloacibacillus</taxon>
    </lineage>
</organism>
<name>A0AAW5JZB8_9BACT</name>
<gene>
    <name evidence="1" type="ORF">NE630_05605</name>
</gene>
<dbReference type="RefSeq" id="WP_008712666.1">
    <property type="nucleotide sequence ID" value="NZ_CABKQM010000008.1"/>
</dbReference>
<dbReference type="InterPro" id="IPR039065">
    <property type="entry name" value="AcoX-like"/>
</dbReference>
<dbReference type="Proteomes" id="UP001205919">
    <property type="component" value="Unassembled WGS sequence"/>
</dbReference>
<dbReference type="InterPro" id="IPR016064">
    <property type="entry name" value="NAD/diacylglycerol_kinase_sf"/>
</dbReference>
<evidence type="ECO:0000313" key="2">
    <source>
        <dbReference type="Proteomes" id="UP001205919"/>
    </source>
</evidence>
<dbReference type="Gene3D" id="3.40.50.10330">
    <property type="entry name" value="Probable inorganic polyphosphate/atp-NAD kinase, domain 1"/>
    <property type="match status" value="1"/>
</dbReference>
<dbReference type="GO" id="GO:0051287">
    <property type="term" value="F:NAD binding"/>
    <property type="evidence" value="ECO:0007669"/>
    <property type="project" value="UniProtKB-ARBA"/>
</dbReference>
<dbReference type="PANTHER" id="PTHR40697">
    <property type="entry name" value="ACETOIN CATABOLISM PROTEIN X"/>
    <property type="match status" value="1"/>
</dbReference>
<comment type="caution">
    <text evidence="1">The sequence shown here is derived from an EMBL/GenBank/DDBJ whole genome shotgun (WGS) entry which is preliminary data.</text>
</comment>
<keyword evidence="2" id="KW-1185">Reference proteome</keyword>
<dbReference type="PIRSF" id="PIRSF016907">
    <property type="entry name" value="Kin_ATP-NAD"/>
    <property type="match status" value="1"/>
</dbReference>
<protein>
    <submittedName>
        <fullName evidence="1">ATP-NAD kinase family protein</fullName>
    </submittedName>
</protein>
<dbReference type="GO" id="GO:0005524">
    <property type="term" value="F:ATP binding"/>
    <property type="evidence" value="ECO:0007669"/>
    <property type="project" value="UniProtKB-ARBA"/>
</dbReference>
<evidence type="ECO:0000313" key="1">
    <source>
        <dbReference type="EMBL" id="MCQ4813905.1"/>
    </source>
</evidence>
<sequence length="371" mass="39102">MKIGFLINPVAGMGGRVALKGTDGEDTLRRALELGAVPMAGVRAGEAVKEFAASAGGCRFYSPSGAMGADLLRSCGIETELLFDPSERTTPADTKRAAEMMLALGVGLVVFAGGDGTARDICSVIGESIPVIGIPAGVKIHSGVYAKRPRDAGMLVNKLLLGRVKRFAAAEVVDIDEEAFRDNVVRARLYGYMRIPDDREFMQDRKSGGSGGSAEEAANLAAFAALSMKPDTLYLIGSGSTTKQLTDRLGLDGTLLGVDAVMNGKLAGKDLTEAGIKELLSSVESSRRSLIITVIGGQGHIFGRGNQQLSPEVIRMIPRENIMVIATPAKMAQLFGKSLIADTGDSSLDEELRGYLPVITGHARKMMAKVS</sequence>
<keyword evidence="1" id="KW-0808">Transferase</keyword>
<proteinExistence type="predicted"/>
<dbReference type="InterPro" id="IPR002504">
    <property type="entry name" value="NADK"/>
</dbReference>
<dbReference type="InterPro" id="IPR017438">
    <property type="entry name" value="ATP-NAD_kinase_N"/>
</dbReference>
<dbReference type="InterPro" id="IPR011386">
    <property type="entry name" value="Put_ATP-NAD_kin"/>
</dbReference>
<dbReference type="GO" id="GO:0006741">
    <property type="term" value="P:NADP+ biosynthetic process"/>
    <property type="evidence" value="ECO:0007669"/>
    <property type="project" value="InterPro"/>
</dbReference>
<accession>A0AAW5JZB8</accession>
<dbReference type="EMBL" id="JANFYT010000009">
    <property type="protein sequence ID" value="MCQ4813905.1"/>
    <property type="molecule type" value="Genomic_DNA"/>
</dbReference>